<dbReference type="GO" id="GO:0006189">
    <property type="term" value="P:'de novo' IMP biosynthetic process"/>
    <property type="evidence" value="ECO:0007669"/>
    <property type="project" value="UniProtKB-UniPathway"/>
</dbReference>
<keyword evidence="10" id="KW-0456">Lyase</keyword>
<dbReference type="STRING" id="400727.A0A2T7PM53"/>
<dbReference type="GO" id="GO:0005524">
    <property type="term" value="F:ATP binding"/>
    <property type="evidence" value="ECO:0007669"/>
    <property type="project" value="UniProtKB-KW"/>
</dbReference>
<dbReference type="GO" id="GO:0016831">
    <property type="term" value="F:carboxy-lyase activity"/>
    <property type="evidence" value="ECO:0007669"/>
    <property type="project" value="UniProtKB-KW"/>
</dbReference>
<dbReference type="PANTHER" id="PTHR43599:SF3">
    <property type="entry name" value="SI:DKEY-6E2.2"/>
    <property type="match status" value="1"/>
</dbReference>
<dbReference type="SMART" id="SM01001">
    <property type="entry name" value="AIRC"/>
    <property type="match status" value="1"/>
</dbReference>
<evidence type="ECO:0000256" key="8">
    <source>
        <dbReference type="ARBA" id="ARBA00022793"/>
    </source>
</evidence>
<dbReference type="FunFam" id="3.30.470.20:FF:000020">
    <property type="entry name" value="Probable multifunctional protein ADE2"/>
    <property type="match status" value="1"/>
</dbReference>
<dbReference type="Pfam" id="PF01259">
    <property type="entry name" value="SAICAR_synt"/>
    <property type="match status" value="1"/>
</dbReference>
<organism evidence="13 14">
    <name type="scientific">Pomacea canaliculata</name>
    <name type="common">Golden apple snail</name>
    <dbReference type="NCBI Taxonomy" id="400727"/>
    <lineage>
        <taxon>Eukaryota</taxon>
        <taxon>Metazoa</taxon>
        <taxon>Spiralia</taxon>
        <taxon>Lophotrochozoa</taxon>
        <taxon>Mollusca</taxon>
        <taxon>Gastropoda</taxon>
        <taxon>Caenogastropoda</taxon>
        <taxon>Architaenioglossa</taxon>
        <taxon>Ampullarioidea</taxon>
        <taxon>Ampullariidae</taxon>
        <taxon>Pomacea</taxon>
    </lineage>
</organism>
<proteinExistence type="inferred from homology"/>
<comment type="pathway">
    <text evidence="2">Purine metabolism; IMP biosynthesis via de novo pathway; 5-amino-1-(5-phospho-D-ribosyl)imidazole-4-carboxylate from 5-amino-1-(5-phospho-D-ribosyl)imidazole (carboxylase route): step 1/1.</text>
</comment>
<dbReference type="CDD" id="cd01416">
    <property type="entry name" value="SAICAR_synt_Ade5"/>
    <property type="match status" value="1"/>
</dbReference>
<keyword evidence="5" id="KW-0436">Ligase</keyword>
<evidence type="ECO:0000313" key="13">
    <source>
        <dbReference type="EMBL" id="PVD34499.1"/>
    </source>
</evidence>
<reference evidence="13 14" key="1">
    <citation type="submission" date="2018-04" db="EMBL/GenBank/DDBJ databases">
        <title>The genome of golden apple snail Pomacea canaliculata provides insight into stress tolerance and invasive adaptation.</title>
        <authorList>
            <person name="Liu C."/>
            <person name="Liu B."/>
            <person name="Ren Y."/>
            <person name="Zhang Y."/>
            <person name="Wang H."/>
            <person name="Li S."/>
            <person name="Jiang F."/>
            <person name="Yin L."/>
            <person name="Zhang G."/>
            <person name="Qian W."/>
            <person name="Fan W."/>
        </authorList>
    </citation>
    <scope>NUCLEOTIDE SEQUENCE [LARGE SCALE GENOMIC DNA]</scope>
    <source>
        <strain evidence="13">SZHN2017</strain>
        <tissue evidence="13">Muscle</tissue>
    </source>
</reference>
<evidence type="ECO:0000256" key="2">
    <source>
        <dbReference type="ARBA" id="ARBA00004747"/>
    </source>
</evidence>
<feature type="domain" description="PurE" evidence="12">
    <location>
        <begin position="277"/>
        <end position="395"/>
    </location>
</feature>
<evidence type="ECO:0000256" key="11">
    <source>
        <dbReference type="ARBA" id="ARBA00023268"/>
    </source>
</evidence>
<keyword evidence="9" id="KW-0067">ATP-binding</keyword>
<dbReference type="Gene3D" id="3.40.50.1970">
    <property type="match status" value="2"/>
</dbReference>
<comment type="caution">
    <text evidence="13">The sequence shown here is derived from an EMBL/GenBank/DDBJ whole genome shotgun (WGS) entry which is preliminary data.</text>
</comment>
<evidence type="ECO:0000256" key="7">
    <source>
        <dbReference type="ARBA" id="ARBA00022755"/>
    </source>
</evidence>
<evidence type="ECO:0000256" key="1">
    <source>
        <dbReference type="ARBA" id="ARBA00004672"/>
    </source>
</evidence>
<name>A0A2T7PM53_POMCA</name>
<keyword evidence="8" id="KW-0210">Decarboxylase</keyword>
<keyword evidence="14" id="KW-1185">Reference proteome</keyword>
<evidence type="ECO:0000313" key="14">
    <source>
        <dbReference type="Proteomes" id="UP000245119"/>
    </source>
</evidence>
<dbReference type="EMBL" id="PZQS01000003">
    <property type="protein sequence ID" value="PVD34499.1"/>
    <property type="molecule type" value="Genomic_DNA"/>
</dbReference>
<keyword evidence="7" id="KW-0658">Purine biosynthesis</keyword>
<evidence type="ECO:0000256" key="9">
    <source>
        <dbReference type="ARBA" id="ARBA00022840"/>
    </source>
</evidence>
<evidence type="ECO:0000256" key="3">
    <source>
        <dbReference type="ARBA" id="ARBA00010478"/>
    </source>
</evidence>
<evidence type="ECO:0000256" key="10">
    <source>
        <dbReference type="ARBA" id="ARBA00023239"/>
    </source>
</evidence>
<dbReference type="PROSITE" id="PS01057">
    <property type="entry name" value="SAICAR_SYNTHETASE_1"/>
    <property type="match status" value="1"/>
</dbReference>
<keyword evidence="6" id="KW-0547">Nucleotide-binding</keyword>
<evidence type="ECO:0000256" key="5">
    <source>
        <dbReference type="ARBA" id="ARBA00022598"/>
    </source>
</evidence>
<dbReference type="FunFam" id="3.30.200.20:FF:000183">
    <property type="entry name" value="Probable multifunctional protein ADE2"/>
    <property type="match status" value="1"/>
</dbReference>
<dbReference type="PROSITE" id="PS01058">
    <property type="entry name" value="SAICAR_SYNTHETASE_2"/>
    <property type="match status" value="1"/>
</dbReference>
<evidence type="ECO:0000256" key="6">
    <source>
        <dbReference type="ARBA" id="ARBA00022741"/>
    </source>
</evidence>
<dbReference type="Pfam" id="PF00731">
    <property type="entry name" value="AIRC"/>
    <property type="match status" value="1"/>
</dbReference>
<dbReference type="GO" id="GO:0004639">
    <property type="term" value="F:phosphoribosylaminoimidazolesuccinocarboxamide synthase activity"/>
    <property type="evidence" value="ECO:0007669"/>
    <property type="project" value="InterPro"/>
</dbReference>
<dbReference type="OrthoDB" id="9991235at2759"/>
<dbReference type="InterPro" id="IPR050089">
    <property type="entry name" value="SAICAR_synthetase"/>
</dbReference>
<dbReference type="InterPro" id="IPR018236">
    <property type="entry name" value="SAICAR_synthetase_CS"/>
</dbReference>
<dbReference type="AlphaFoldDB" id="A0A2T7PM53"/>
<dbReference type="SUPFAM" id="SSF52255">
    <property type="entry name" value="N5-CAIR mutase (phosphoribosylaminoimidazole carboxylase, PurE)"/>
    <property type="match status" value="1"/>
</dbReference>
<evidence type="ECO:0000259" key="12">
    <source>
        <dbReference type="SMART" id="SM01001"/>
    </source>
</evidence>
<comment type="pathway">
    <text evidence="1">Purine metabolism; IMP biosynthesis via de novo pathway; 5-amino-1-(5-phospho-D-ribosyl)imidazole-4-carboxamide from 5-amino-1-(5-phospho-D-ribosyl)imidazole-4-carboxylate: step 1/2.</text>
</comment>
<protein>
    <recommendedName>
        <fullName evidence="12">PurE domain-containing protein</fullName>
    </recommendedName>
</protein>
<dbReference type="Gene3D" id="3.30.470.20">
    <property type="entry name" value="ATP-grasp fold, B domain"/>
    <property type="match status" value="1"/>
</dbReference>
<dbReference type="PANTHER" id="PTHR43599">
    <property type="entry name" value="MULTIFUNCTIONAL PROTEIN ADE2"/>
    <property type="match status" value="1"/>
</dbReference>
<comment type="similarity">
    <text evidence="3">In the C-terminal section; belongs to the AIR carboxylase family. Class II subfamily.</text>
</comment>
<dbReference type="UniPathway" id="UPA00074">
    <property type="reaction ID" value="UER00130"/>
</dbReference>
<evidence type="ECO:0000256" key="4">
    <source>
        <dbReference type="ARBA" id="ARBA00011020"/>
    </source>
</evidence>
<dbReference type="GO" id="GO:0005829">
    <property type="term" value="C:cytosol"/>
    <property type="evidence" value="ECO:0007669"/>
    <property type="project" value="TreeGrafter"/>
</dbReference>
<comment type="similarity">
    <text evidence="4">In the N-terminal section; belongs to the SAICAR synthetase family.</text>
</comment>
<dbReference type="SUPFAM" id="SSF56104">
    <property type="entry name" value="SAICAR synthase-like"/>
    <property type="match status" value="1"/>
</dbReference>
<keyword evidence="11" id="KW-0511">Multifunctional enzyme</keyword>
<dbReference type="Proteomes" id="UP000245119">
    <property type="component" value="Linkage Group LG3"/>
</dbReference>
<gene>
    <name evidence="13" type="ORF">C0Q70_05774</name>
</gene>
<dbReference type="InterPro" id="IPR000031">
    <property type="entry name" value="PurE_dom"/>
</dbReference>
<accession>A0A2T7PM53</accession>
<sequence>MPRDIKLGRVLIEGKTKIVYELTETPGQVLLQSKDRITAGDGAKAHNLEGKAAISTATTSAIFELLNNAGIKTHFVKRHSDTSFIARRCEMIPIEWVTRRIATGSFLKRNPGVREGYRFCPPKLETFFKATYSLFRRYEISEQDDANHDPQWSREQLIEAKLNVGGVTIGTDEYEILAKSTVTIFEILEKSWASVDCTLVDMKIEFGVQTDTGELVLADVIDSDSWRLWPAGDRRLMKDKQVYRELKDVTPEALETVKRNFAWVAERVALLSPKPHARVVVIMGSPTDTGHCEKICAACRQYGVPCEMRVCSAHKATDEALNILAEYEGKGGNSNRVVAVAGRSNGWVQFCLGLAVVLFLSAEAAALNAAQILGLSDHVIWSKLRASQLNTWIGLKMADKKVRKD</sequence>
<dbReference type="Gene3D" id="3.30.200.20">
    <property type="entry name" value="Phosphorylase Kinase, domain 1"/>
    <property type="match status" value="1"/>
</dbReference>
<dbReference type="InterPro" id="IPR028923">
    <property type="entry name" value="SAICAR_synt/ADE2_N"/>
</dbReference>
<dbReference type="HAMAP" id="MF_00137">
    <property type="entry name" value="SAICAR_synth"/>
    <property type="match status" value="1"/>
</dbReference>